<dbReference type="InterPro" id="IPR015424">
    <property type="entry name" value="PyrdxlP-dep_Trfase"/>
</dbReference>
<dbReference type="InterPro" id="IPR002129">
    <property type="entry name" value="PyrdxlP-dep_de-COase"/>
</dbReference>
<evidence type="ECO:0000256" key="5">
    <source>
        <dbReference type="RuleBase" id="RU000382"/>
    </source>
</evidence>
<dbReference type="Gene3D" id="3.90.1150.170">
    <property type="match status" value="1"/>
</dbReference>
<comment type="cofactor">
    <cofactor evidence="1 5">
        <name>pyridoxal 5'-phosphate</name>
        <dbReference type="ChEBI" id="CHEBI:597326"/>
    </cofactor>
</comment>
<dbReference type="SUPFAM" id="SSF53383">
    <property type="entry name" value="PLP-dependent transferases"/>
    <property type="match status" value="1"/>
</dbReference>
<dbReference type="EMBL" id="GG683110">
    <property type="protein sequence ID" value="EER02439.1"/>
    <property type="molecule type" value="Genomic_DNA"/>
</dbReference>
<sequence>MDALAKGLQLGEAFMHSSGEGGGIIQNTASDALVVVIAAAKTRMKMKMLAKTSVEHEQFGAVSKLRFVVYTSDQTHFCTEKACRAAGVRLRKITTHRDESGNFPMNISLLKETIVEDRRLGFLPILCVANYGATNTCAVDPVHELGDLCRREGIMLHMDAAYSGSALMLEAFRDDALVIRTDRRYFTKTFGAEDESEGASLSNWSLPTYSKWRALRIWAVLQYFGIDKLRASISHDIECAQRLREKLKFDGTTNGQLDLTITNRFGLVCFTAVPHSLNSRILKEAEKDGFLM</sequence>
<accession>C5LLE0</accession>
<dbReference type="InterPro" id="IPR010977">
    <property type="entry name" value="Aromatic_deC"/>
</dbReference>
<keyword evidence="4 5" id="KW-0456">Lyase</keyword>
<dbReference type="GO" id="GO:0016831">
    <property type="term" value="F:carboxy-lyase activity"/>
    <property type="evidence" value="ECO:0007669"/>
    <property type="project" value="UniProtKB-KW"/>
</dbReference>
<evidence type="ECO:0000313" key="6">
    <source>
        <dbReference type="EMBL" id="EER02439.1"/>
    </source>
</evidence>
<dbReference type="GO" id="GO:0019752">
    <property type="term" value="P:carboxylic acid metabolic process"/>
    <property type="evidence" value="ECO:0007669"/>
    <property type="project" value="InterPro"/>
</dbReference>
<name>C5LLE0_PERM5</name>
<reference evidence="6 7" key="1">
    <citation type="submission" date="2008-07" db="EMBL/GenBank/DDBJ databases">
        <authorList>
            <person name="El-Sayed N."/>
            <person name="Caler E."/>
            <person name="Inman J."/>
            <person name="Amedeo P."/>
            <person name="Hass B."/>
            <person name="Wortman J."/>
        </authorList>
    </citation>
    <scope>NUCLEOTIDE SEQUENCE [LARGE SCALE GENOMIC DNA]</scope>
    <source>
        <strain evidence="7">ATCC 50983 / TXsc</strain>
    </source>
</reference>
<evidence type="ECO:0000256" key="4">
    <source>
        <dbReference type="ARBA" id="ARBA00023239"/>
    </source>
</evidence>
<dbReference type="InterPro" id="IPR015421">
    <property type="entry name" value="PyrdxlP-dep_Trfase_major"/>
</dbReference>
<dbReference type="PANTHER" id="PTHR11999:SF70">
    <property type="entry name" value="MIP05841P"/>
    <property type="match status" value="1"/>
</dbReference>
<evidence type="ECO:0000256" key="2">
    <source>
        <dbReference type="ARBA" id="ARBA00022793"/>
    </source>
</evidence>
<protein>
    <submittedName>
        <fullName evidence="6">Aromatic amino acid decarboxylase, putative</fullName>
    </submittedName>
</protein>
<dbReference type="AlphaFoldDB" id="C5LLE0"/>
<dbReference type="PANTHER" id="PTHR11999">
    <property type="entry name" value="GROUP II PYRIDOXAL-5-PHOSPHATE DECARBOXYLASE"/>
    <property type="match status" value="1"/>
</dbReference>
<organism evidence="7">
    <name type="scientific">Perkinsus marinus (strain ATCC 50983 / TXsc)</name>
    <dbReference type="NCBI Taxonomy" id="423536"/>
    <lineage>
        <taxon>Eukaryota</taxon>
        <taxon>Sar</taxon>
        <taxon>Alveolata</taxon>
        <taxon>Perkinsozoa</taxon>
        <taxon>Perkinsea</taxon>
        <taxon>Perkinsida</taxon>
        <taxon>Perkinsidae</taxon>
        <taxon>Perkinsus</taxon>
    </lineage>
</organism>
<keyword evidence="2" id="KW-0210">Decarboxylase</keyword>
<gene>
    <name evidence="6" type="ORF">Pmar_PMAR021897</name>
</gene>
<dbReference type="PRINTS" id="PR00800">
    <property type="entry name" value="YHDCRBOXLASE"/>
</dbReference>
<keyword evidence="7" id="KW-1185">Reference proteome</keyword>
<evidence type="ECO:0000256" key="3">
    <source>
        <dbReference type="ARBA" id="ARBA00022898"/>
    </source>
</evidence>
<dbReference type="GO" id="GO:0006520">
    <property type="term" value="P:amino acid metabolic process"/>
    <property type="evidence" value="ECO:0007669"/>
    <property type="project" value="InterPro"/>
</dbReference>
<dbReference type="GeneID" id="9047384"/>
<evidence type="ECO:0000313" key="7">
    <source>
        <dbReference type="Proteomes" id="UP000007800"/>
    </source>
</evidence>
<dbReference type="OMA" id="CTTHEDR"/>
<evidence type="ECO:0000256" key="1">
    <source>
        <dbReference type="ARBA" id="ARBA00001933"/>
    </source>
</evidence>
<dbReference type="Pfam" id="PF00282">
    <property type="entry name" value="Pyridoxal_deC"/>
    <property type="match status" value="1"/>
</dbReference>
<dbReference type="Proteomes" id="UP000007800">
    <property type="component" value="Unassembled WGS sequence"/>
</dbReference>
<dbReference type="GO" id="GO:0005737">
    <property type="term" value="C:cytoplasm"/>
    <property type="evidence" value="ECO:0007669"/>
    <property type="project" value="TreeGrafter"/>
</dbReference>
<dbReference type="RefSeq" id="XP_002769721.1">
    <property type="nucleotide sequence ID" value="XM_002769675.1"/>
</dbReference>
<comment type="similarity">
    <text evidence="5">Belongs to the group II decarboxylase family.</text>
</comment>
<dbReference type="OrthoDB" id="286427at2759"/>
<keyword evidence="3 5" id="KW-0663">Pyridoxal phosphate</keyword>
<proteinExistence type="inferred from homology"/>
<dbReference type="GO" id="GO:0030170">
    <property type="term" value="F:pyridoxal phosphate binding"/>
    <property type="evidence" value="ECO:0007669"/>
    <property type="project" value="InterPro"/>
</dbReference>
<dbReference type="Gene3D" id="3.40.640.10">
    <property type="entry name" value="Type I PLP-dependent aspartate aminotransferase-like (Major domain)"/>
    <property type="match status" value="1"/>
</dbReference>
<dbReference type="InParanoid" id="C5LLE0"/>